<evidence type="ECO:0000313" key="2">
    <source>
        <dbReference type="Proteomes" id="UP000194816"/>
    </source>
</evidence>
<dbReference type="RefSeq" id="WP_088114326.1">
    <property type="nucleotide sequence ID" value="NZ_MOOK01000049.1"/>
</dbReference>
<dbReference type="Gene3D" id="3.40.50.150">
    <property type="entry name" value="Vaccinia Virus protein VP39"/>
    <property type="match status" value="1"/>
</dbReference>
<sequence length="302" mass="34456">MVETLLEQKESILKKLKENKEFHQFYHIVKKLDNKILFRDHLYSGVWSDYYAGLVDGVTWDLELVLSGLNKLNLEHNSGMIADICCGDGRLTRYLYQNGFQAGGVDYSTDQINKAMFLNSDLVDNESWKIANVLDKNTLFDACKNWDILAAVTSAASINCFGTKEQLRMFFRNIKEVLGSLGCQYLLLPVFADESEEHFEKTFRGDILGNAFKSNNQDILAWVSLLYNKDEKTLLQPSLAANVDVNGNLFYEFCYSTDRIWTNTEVEKVATEEGIKMKFSLPSNVVSGGADQWPFTLMVFEF</sequence>
<dbReference type="SUPFAM" id="SSF53335">
    <property type="entry name" value="S-adenosyl-L-methionine-dependent methyltransferases"/>
    <property type="match status" value="1"/>
</dbReference>
<dbReference type="InterPro" id="IPR029063">
    <property type="entry name" value="SAM-dependent_MTases_sf"/>
</dbReference>
<proteinExistence type="predicted"/>
<dbReference type="AlphaFoldDB" id="A0A9X6LX76"/>
<reference evidence="1 2" key="1">
    <citation type="submission" date="2016-10" db="EMBL/GenBank/DDBJ databases">
        <title>Comparative genomics of Bacillus thuringiensis reveals a path to pathogens against multiple invertebrate hosts.</title>
        <authorList>
            <person name="Zheng J."/>
            <person name="Gao Q."/>
            <person name="Liu H."/>
            <person name="Peng D."/>
            <person name="Ruan L."/>
            <person name="Sun M."/>
        </authorList>
    </citation>
    <scope>NUCLEOTIDE SEQUENCE [LARGE SCALE GENOMIC DNA]</scope>
    <source>
        <strain evidence="1">BGSC 4AU1</strain>
    </source>
</reference>
<evidence type="ECO:0008006" key="3">
    <source>
        <dbReference type="Google" id="ProtNLM"/>
    </source>
</evidence>
<evidence type="ECO:0000313" key="1">
    <source>
        <dbReference type="EMBL" id="OUB58710.1"/>
    </source>
</evidence>
<dbReference type="Proteomes" id="UP000194816">
    <property type="component" value="Unassembled WGS sequence"/>
</dbReference>
<organism evidence="1 2">
    <name type="scientific">Bacillus thuringiensis subsp. higo</name>
    <dbReference type="NCBI Taxonomy" id="132266"/>
    <lineage>
        <taxon>Bacteria</taxon>
        <taxon>Bacillati</taxon>
        <taxon>Bacillota</taxon>
        <taxon>Bacilli</taxon>
        <taxon>Bacillales</taxon>
        <taxon>Bacillaceae</taxon>
        <taxon>Bacillus</taxon>
        <taxon>Bacillus cereus group</taxon>
    </lineage>
</organism>
<name>A0A9X6LX76_BACUH</name>
<protein>
    <recommendedName>
        <fullName evidence="3">Methyltransferase domain-containing protein</fullName>
    </recommendedName>
</protein>
<gene>
    <name evidence="1" type="ORF">BK716_04855</name>
</gene>
<accession>A0A9X6LX76</accession>
<comment type="caution">
    <text evidence="1">The sequence shown here is derived from an EMBL/GenBank/DDBJ whole genome shotgun (WGS) entry which is preliminary data.</text>
</comment>
<dbReference type="EMBL" id="MOOK01000049">
    <property type="protein sequence ID" value="OUB58710.1"/>
    <property type="molecule type" value="Genomic_DNA"/>
</dbReference>